<dbReference type="STRING" id="765915.A0A1Y2HR25"/>
<evidence type="ECO:0000256" key="2">
    <source>
        <dbReference type="ARBA" id="ARBA00038160"/>
    </source>
</evidence>
<comment type="caution">
    <text evidence="4">The sequence shown here is derived from an EMBL/GenBank/DDBJ whole genome shotgun (WGS) entry which is preliminary data.</text>
</comment>
<gene>
    <name evidence="4" type="ORF">BCR44DRAFT_40863</name>
</gene>
<dbReference type="Proteomes" id="UP000193411">
    <property type="component" value="Unassembled WGS sequence"/>
</dbReference>
<evidence type="ECO:0000313" key="4">
    <source>
        <dbReference type="EMBL" id="ORZ37058.1"/>
    </source>
</evidence>
<feature type="domain" description="CMP/dCMP-type deaminase" evidence="3">
    <location>
        <begin position="134"/>
        <end position="291"/>
    </location>
</feature>
<dbReference type="PROSITE" id="PS51747">
    <property type="entry name" value="CYT_DCMP_DEAMINASES_2"/>
    <property type="match status" value="1"/>
</dbReference>
<dbReference type="PANTHER" id="PTHR11079:SF156">
    <property type="entry name" value="INACTIVE TRNA-SPECIFIC ADENOSINE DEAMINASE-LIKE PROTEIN 3-RELATED"/>
    <property type="match status" value="1"/>
</dbReference>
<dbReference type="GO" id="GO:0005634">
    <property type="term" value="C:nucleus"/>
    <property type="evidence" value="ECO:0007669"/>
    <property type="project" value="TreeGrafter"/>
</dbReference>
<evidence type="ECO:0000256" key="1">
    <source>
        <dbReference type="ARBA" id="ARBA00022694"/>
    </source>
</evidence>
<accession>A0A1Y2HR25</accession>
<evidence type="ECO:0000259" key="3">
    <source>
        <dbReference type="PROSITE" id="PS51747"/>
    </source>
</evidence>
<keyword evidence="1" id="KW-0819">tRNA processing</keyword>
<name>A0A1Y2HR25_9FUNG</name>
<dbReference type="SUPFAM" id="SSF53927">
    <property type="entry name" value="Cytidine deaminase-like"/>
    <property type="match status" value="1"/>
</dbReference>
<comment type="similarity">
    <text evidence="2">Belongs to the cytidine and deoxycytidylate deaminase family. ADAT3 subfamily.</text>
</comment>
<dbReference type="AlphaFoldDB" id="A0A1Y2HR25"/>
<proteinExistence type="inferred from homology"/>
<dbReference type="OrthoDB" id="3180714at2759"/>
<protein>
    <submittedName>
        <fullName evidence="4">Cytidine deaminase-like protein</fullName>
    </submittedName>
</protein>
<sequence>MDFVLSDEETRPFEPSLVWVGDIDPKVATNVLKSFDKHYSVRDLMHLKRIRRVENEQGETVLCVILAMVSAATESDLAAFISSSNLAVSNLRQVGVSKWPPLTLAQYHAWKDSWPMYWRESAARKDPMSDVDRKFITGLMRELCNEAGQTGHPTSCSAAVAFDPATKRIVARAVDTRTSTGHPLAHAAMNLIAAVAAANQKSADDASAVAVDESSDSGTVSRKRRSADALYMCTGLTVVLTHEPCIMCSMALLHSRVGGVVYGLAAPRTGGMGSVVKVHTERGLNHKFLAWRRCAEERVRQVFGEVRDQDWHY</sequence>
<organism evidence="4 5">
    <name type="scientific">Catenaria anguillulae PL171</name>
    <dbReference type="NCBI Taxonomy" id="765915"/>
    <lineage>
        <taxon>Eukaryota</taxon>
        <taxon>Fungi</taxon>
        <taxon>Fungi incertae sedis</taxon>
        <taxon>Blastocladiomycota</taxon>
        <taxon>Blastocladiomycetes</taxon>
        <taxon>Blastocladiales</taxon>
        <taxon>Catenariaceae</taxon>
        <taxon>Catenaria</taxon>
    </lineage>
</organism>
<dbReference type="GO" id="GO:0052717">
    <property type="term" value="F:tRNA-specific adenosine-34 deaminase activity"/>
    <property type="evidence" value="ECO:0007669"/>
    <property type="project" value="TreeGrafter"/>
</dbReference>
<dbReference type="PANTHER" id="PTHR11079">
    <property type="entry name" value="CYTOSINE DEAMINASE FAMILY MEMBER"/>
    <property type="match status" value="1"/>
</dbReference>
<reference evidence="4 5" key="1">
    <citation type="submission" date="2016-07" db="EMBL/GenBank/DDBJ databases">
        <title>Pervasive Adenine N6-methylation of Active Genes in Fungi.</title>
        <authorList>
            <consortium name="DOE Joint Genome Institute"/>
            <person name="Mondo S.J."/>
            <person name="Dannebaum R.O."/>
            <person name="Kuo R.C."/>
            <person name="Labutti K."/>
            <person name="Haridas S."/>
            <person name="Kuo A."/>
            <person name="Salamov A."/>
            <person name="Ahrendt S.R."/>
            <person name="Lipzen A."/>
            <person name="Sullivan W."/>
            <person name="Andreopoulos W.B."/>
            <person name="Clum A."/>
            <person name="Lindquist E."/>
            <person name="Daum C."/>
            <person name="Ramamoorthy G.K."/>
            <person name="Gryganskyi A."/>
            <person name="Culley D."/>
            <person name="Magnuson J.K."/>
            <person name="James T.Y."/>
            <person name="O'Malley M.A."/>
            <person name="Stajich J.E."/>
            <person name="Spatafora J.W."/>
            <person name="Visel A."/>
            <person name="Grigoriev I.V."/>
        </authorList>
    </citation>
    <scope>NUCLEOTIDE SEQUENCE [LARGE SCALE GENOMIC DNA]</scope>
    <source>
        <strain evidence="4 5">PL171</strain>
    </source>
</reference>
<dbReference type="CDD" id="cd01285">
    <property type="entry name" value="nucleoside_deaminase"/>
    <property type="match status" value="1"/>
</dbReference>
<dbReference type="Gene3D" id="3.40.140.10">
    <property type="entry name" value="Cytidine Deaminase, domain 2"/>
    <property type="match status" value="1"/>
</dbReference>
<dbReference type="GO" id="GO:0008033">
    <property type="term" value="P:tRNA processing"/>
    <property type="evidence" value="ECO:0007669"/>
    <property type="project" value="UniProtKB-KW"/>
</dbReference>
<dbReference type="Pfam" id="PF00383">
    <property type="entry name" value="dCMP_cyt_deam_1"/>
    <property type="match status" value="1"/>
</dbReference>
<keyword evidence="5" id="KW-1185">Reference proteome</keyword>
<dbReference type="GO" id="GO:0005737">
    <property type="term" value="C:cytoplasm"/>
    <property type="evidence" value="ECO:0007669"/>
    <property type="project" value="TreeGrafter"/>
</dbReference>
<evidence type="ECO:0000313" key="5">
    <source>
        <dbReference type="Proteomes" id="UP000193411"/>
    </source>
</evidence>
<dbReference type="InterPro" id="IPR002125">
    <property type="entry name" value="CMP_dCMP_dom"/>
</dbReference>
<dbReference type="EMBL" id="MCFL01000014">
    <property type="protein sequence ID" value="ORZ37058.1"/>
    <property type="molecule type" value="Genomic_DNA"/>
</dbReference>
<dbReference type="InterPro" id="IPR016193">
    <property type="entry name" value="Cytidine_deaminase-like"/>
</dbReference>